<dbReference type="PROSITE" id="PS51320">
    <property type="entry name" value="TIFY"/>
    <property type="match status" value="1"/>
</dbReference>
<keyword evidence="2" id="KW-0539">Nucleus</keyword>
<comment type="domain">
    <text evidence="2">The jas domain is required for interaction with COI1.</text>
</comment>
<keyword evidence="2" id="KW-1184">Jasmonic acid signaling pathway</keyword>
<comment type="similarity">
    <text evidence="1 2">Belongs to the TIFY/JAZ family.</text>
</comment>
<accession>A0A1R3JBQ5</accession>
<comment type="caution">
    <text evidence="5">The sequence shown here is derived from an EMBL/GenBank/DDBJ whole genome shotgun (WGS) entry which is preliminary data.</text>
</comment>
<dbReference type="InterPro" id="IPR010399">
    <property type="entry name" value="Tify_dom"/>
</dbReference>
<keyword evidence="6" id="KW-1185">Reference proteome</keyword>
<dbReference type="Pfam" id="PF09425">
    <property type="entry name" value="Jas_motif"/>
    <property type="match status" value="1"/>
</dbReference>
<dbReference type="GO" id="GO:0005634">
    <property type="term" value="C:nucleus"/>
    <property type="evidence" value="ECO:0007669"/>
    <property type="project" value="UniProtKB-SubCell"/>
</dbReference>
<evidence type="ECO:0000313" key="6">
    <source>
        <dbReference type="Proteomes" id="UP000187203"/>
    </source>
</evidence>
<name>A0A1R3JBQ5_9ROSI</name>
<dbReference type="OrthoDB" id="649989at2759"/>
<evidence type="ECO:0000313" key="5">
    <source>
        <dbReference type="EMBL" id="OMO92273.1"/>
    </source>
</evidence>
<dbReference type="EMBL" id="AWUE01016380">
    <property type="protein sequence ID" value="OMO92273.1"/>
    <property type="molecule type" value="Genomic_DNA"/>
</dbReference>
<evidence type="ECO:0000256" key="1">
    <source>
        <dbReference type="ARBA" id="ARBA00008614"/>
    </source>
</evidence>
<dbReference type="PANTHER" id="PTHR33077:SF102">
    <property type="entry name" value="PROTEIN TIFY"/>
    <property type="match status" value="1"/>
</dbReference>
<comment type="subcellular location">
    <subcellularLocation>
        <location evidence="2">Nucleus</location>
    </subcellularLocation>
</comment>
<dbReference type="STRING" id="93759.A0A1R3JBQ5"/>
<protein>
    <recommendedName>
        <fullName evidence="2">Protein TIFY</fullName>
    </recommendedName>
    <alternativeName>
        <fullName evidence="2">Jasmonate ZIM domain-containing protein</fullName>
    </alternativeName>
</protein>
<feature type="region of interest" description="Disordered" evidence="3">
    <location>
        <begin position="49"/>
        <end position="77"/>
    </location>
</feature>
<dbReference type="GO" id="GO:0009611">
    <property type="term" value="P:response to wounding"/>
    <property type="evidence" value="ECO:0007669"/>
    <property type="project" value="UniProtKB-UniRule"/>
</dbReference>
<dbReference type="Pfam" id="PF06200">
    <property type="entry name" value="tify"/>
    <property type="match status" value="1"/>
</dbReference>
<reference evidence="6" key="1">
    <citation type="submission" date="2013-09" db="EMBL/GenBank/DDBJ databases">
        <title>Corchorus olitorius genome sequencing.</title>
        <authorList>
            <person name="Alam M."/>
            <person name="Haque M.S."/>
            <person name="Islam M.S."/>
            <person name="Emdad E.M."/>
            <person name="Islam M.M."/>
            <person name="Ahmed B."/>
            <person name="Halim A."/>
            <person name="Hossen Q.M.M."/>
            <person name="Hossain M.Z."/>
            <person name="Ahmed R."/>
            <person name="Khan M.M."/>
            <person name="Islam R."/>
            <person name="Rashid M.M."/>
            <person name="Khan S.A."/>
            <person name="Rahman M.S."/>
            <person name="Alam M."/>
            <person name="Yahiya A.S."/>
            <person name="Khan M.S."/>
            <person name="Azam M.S."/>
            <person name="Haque T."/>
            <person name="Lashkar M.Z.H."/>
            <person name="Akhand A.I."/>
            <person name="Morshed G."/>
            <person name="Roy S."/>
            <person name="Uddin K.S."/>
            <person name="Rabeya T."/>
            <person name="Hossain A.S."/>
            <person name="Chowdhury A."/>
            <person name="Snigdha A.R."/>
            <person name="Mortoza M.S."/>
            <person name="Matin S.A."/>
            <person name="Hoque S.M.E."/>
            <person name="Islam M.K."/>
            <person name="Roy D.K."/>
            <person name="Haider R."/>
            <person name="Moosa M.M."/>
            <person name="Elias S.M."/>
            <person name="Hasan A.M."/>
            <person name="Jahan S."/>
            <person name="Shafiuddin M."/>
            <person name="Mahmood N."/>
            <person name="Shommy N.S."/>
        </authorList>
    </citation>
    <scope>NUCLEOTIDE SEQUENCE [LARGE SCALE GENOMIC DNA]</scope>
    <source>
        <strain evidence="6">cv. O-4</strain>
    </source>
</reference>
<feature type="compositionally biased region" description="Basic and acidic residues" evidence="3">
    <location>
        <begin position="56"/>
        <end position="66"/>
    </location>
</feature>
<dbReference type="SMART" id="SM00979">
    <property type="entry name" value="TIFY"/>
    <property type="match status" value="1"/>
</dbReference>
<sequence length="280" mass="31230">MLDINIAADEAYNYNNNNEHRKKVLKQGDDNGMSQSIDLFRKYLLSKSQNHNVGKTNKEEESEVLKKKSPPPRPLIPLMPPPQFACTNFARPLSLLERKLLPAGTGGETHRETISTSPGKNDSSKAQLTIFYAGVINVYDDVPSDKAQAIMLLAGESSLSKPIANHEETKTEAKIKTPLHLHRPNIESASCKLQATDLPIARKLSLQHFIEKRRRRIVCNSPYAPAAAKKDQEKEINELKSDNNNNSKENNNHNISLSPFPSRLGYFLPVAPNTNRGCQA</sequence>
<dbReference type="PANTHER" id="PTHR33077">
    <property type="entry name" value="PROTEIN TIFY 4A-RELATED-RELATED"/>
    <property type="match status" value="1"/>
</dbReference>
<evidence type="ECO:0000256" key="2">
    <source>
        <dbReference type="RuleBase" id="RU369065"/>
    </source>
</evidence>
<dbReference type="AlphaFoldDB" id="A0A1R3JBQ5"/>
<dbReference type="GO" id="GO:2000022">
    <property type="term" value="P:regulation of jasmonic acid mediated signaling pathway"/>
    <property type="evidence" value="ECO:0007669"/>
    <property type="project" value="UniProtKB-UniRule"/>
</dbReference>
<dbReference type="GO" id="GO:0031347">
    <property type="term" value="P:regulation of defense response"/>
    <property type="evidence" value="ECO:0007669"/>
    <property type="project" value="UniProtKB-UniRule"/>
</dbReference>
<feature type="region of interest" description="Disordered" evidence="3">
    <location>
        <begin position="103"/>
        <end position="122"/>
    </location>
</feature>
<organism evidence="5 6">
    <name type="scientific">Corchorus olitorius</name>
    <dbReference type="NCBI Taxonomy" id="93759"/>
    <lineage>
        <taxon>Eukaryota</taxon>
        <taxon>Viridiplantae</taxon>
        <taxon>Streptophyta</taxon>
        <taxon>Embryophyta</taxon>
        <taxon>Tracheophyta</taxon>
        <taxon>Spermatophyta</taxon>
        <taxon>Magnoliopsida</taxon>
        <taxon>eudicotyledons</taxon>
        <taxon>Gunneridae</taxon>
        <taxon>Pentapetalae</taxon>
        <taxon>rosids</taxon>
        <taxon>malvids</taxon>
        <taxon>Malvales</taxon>
        <taxon>Malvaceae</taxon>
        <taxon>Grewioideae</taxon>
        <taxon>Apeibeae</taxon>
        <taxon>Corchorus</taxon>
    </lineage>
</organism>
<dbReference type="InterPro" id="IPR018467">
    <property type="entry name" value="CCT_CS"/>
</dbReference>
<feature type="domain" description="Tify" evidence="4">
    <location>
        <begin position="121"/>
        <end position="156"/>
    </location>
</feature>
<comment type="function">
    <text evidence="2">Repressor of jasmonate responses.</text>
</comment>
<dbReference type="Proteomes" id="UP000187203">
    <property type="component" value="Unassembled WGS sequence"/>
</dbReference>
<gene>
    <name evidence="5" type="ORF">COLO4_17732</name>
</gene>
<evidence type="ECO:0000259" key="4">
    <source>
        <dbReference type="PROSITE" id="PS51320"/>
    </source>
</evidence>
<proteinExistence type="inferred from homology"/>
<dbReference type="InterPro" id="IPR040390">
    <property type="entry name" value="TIFY/JAZ"/>
</dbReference>
<evidence type="ECO:0000256" key="3">
    <source>
        <dbReference type="SAM" id="MobiDB-lite"/>
    </source>
</evidence>